<keyword evidence="4" id="KW-1185">Reference proteome</keyword>
<evidence type="ECO:0000256" key="1">
    <source>
        <dbReference type="SAM" id="MobiDB-lite"/>
    </source>
</evidence>
<organism evidence="3 4">
    <name type="scientific">Babesia bigemina</name>
    <dbReference type="NCBI Taxonomy" id="5866"/>
    <lineage>
        <taxon>Eukaryota</taxon>
        <taxon>Sar</taxon>
        <taxon>Alveolata</taxon>
        <taxon>Apicomplexa</taxon>
        <taxon>Aconoidasida</taxon>
        <taxon>Piroplasmida</taxon>
        <taxon>Babesiidae</taxon>
        <taxon>Babesia</taxon>
    </lineage>
</organism>
<dbReference type="InterPro" id="IPR045107">
    <property type="entry name" value="SAC3/GANP/THP3"/>
</dbReference>
<feature type="region of interest" description="Disordered" evidence="1">
    <location>
        <begin position="241"/>
        <end position="268"/>
    </location>
</feature>
<dbReference type="RefSeq" id="XP_012769707.1">
    <property type="nucleotide sequence ID" value="XM_012914253.1"/>
</dbReference>
<dbReference type="InterPro" id="IPR005062">
    <property type="entry name" value="SAC3/GANP/THP3_conserved"/>
</dbReference>
<accession>A0A061D9Y0</accession>
<evidence type="ECO:0000259" key="2">
    <source>
        <dbReference type="Pfam" id="PF03399"/>
    </source>
</evidence>
<dbReference type="EMBL" id="LK391710">
    <property type="protein sequence ID" value="CDR97521.1"/>
    <property type="molecule type" value="Genomic_DNA"/>
</dbReference>
<feature type="domain" description="SAC3/GANP/THP3 conserved" evidence="2">
    <location>
        <begin position="313"/>
        <end position="469"/>
    </location>
</feature>
<dbReference type="PANTHER" id="PTHR12436">
    <property type="entry name" value="80 KDA MCM3-ASSOCIATED PROTEIN"/>
    <property type="match status" value="1"/>
</dbReference>
<proteinExistence type="predicted"/>
<evidence type="ECO:0000313" key="3">
    <source>
        <dbReference type="EMBL" id="CDR97521.1"/>
    </source>
</evidence>
<dbReference type="VEuPathDB" id="PiroplasmaDB:BBBOND_0400145"/>
<feature type="region of interest" description="Disordered" evidence="1">
    <location>
        <begin position="128"/>
        <end position="166"/>
    </location>
</feature>
<name>A0A061D9Y0_BABBI</name>
<sequence>MRNTGPPVRPPPAPSYNMLFAYFKQQGYNDELAASEARRMMIRPPPPAVDLKMPPPVPGPAVTYNRANLLSGVKLTPKNAWRIPLSTTPVATRKSASKNLIPITLKVSRGNDGAVAVVLSHKLQSPSAAATGATRRVPPQFSSDITVDVGKPTGASQPKKPYGPDVPTMDDINNWIQRLYAHHAMVLLCLESLMARQGACSKGFRTKISEFVERVVQRHRYASATARRLRLAGHFLRTVAAPNRKHRRRTAKPSSSVRGSSGRNGSRACQEGKGYVAACSESMLCQVYNFRPQKGRAVVGVCETLEKPYLRLTAEPNPAVVRPERVLRKAFRHVFDTFMRSFNYRYIEEQFRSIRQDVQVQHLSGPFVVKLYAANARIALVHGDLDQFNQCQTQLRHLHRRVGGFPQYQVEFDCYFLLYLSMQHMHMDLMLAGDALDSDFRSSAYFSYADAIRTFLSEGNFVEYFRVADTSGIDKDACIRAIYSEAFSTDNFTEGPAAGPVCPPGVDDLITAPPFYAKLLFKMFEPRFRMNALVAMASTAMSLSVDTIKETLRFGSEEECVAFIRENGGTMNQAGLVDCKGSLEGFLSSPLLRNKKL</sequence>
<dbReference type="Gene3D" id="1.25.40.990">
    <property type="match status" value="1"/>
</dbReference>
<dbReference type="GeneID" id="24566062"/>
<dbReference type="Pfam" id="PF03399">
    <property type="entry name" value="SAC3_GANP"/>
    <property type="match status" value="1"/>
</dbReference>
<dbReference type="KEGG" id="bbig:BBBOND_0400145"/>
<protein>
    <recommendedName>
        <fullName evidence="2">SAC3/GANP/THP3 conserved domain-containing protein</fullName>
    </recommendedName>
</protein>
<dbReference type="GO" id="GO:0005634">
    <property type="term" value="C:nucleus"/>
    <property type="evidence" value="ECO:0007669"/>
    <property type="project" value="TreeGrafter"/>
</dbReference>
<evidence type="ECO:0000313" key="4">
    <source>
        <dbReference type="Proteomes" id="UP000033188"/>
    </source>
</evidence>
<dbReference type="STRING" id="5866.A0A061D9Y0"/>
<dbReference type="OrthoDB" id="199574at2759"/>
<dbReference type="OMA" id="FEPRFRM"/>
<dbReference type="AlphaFoldDB" id="A0A061D9Y0"/>
<reference evidence="4" key="1">
    <citation type="journal article" date="2014" name="Nucleic Acids Res.">
        <title>The evolutionary dynamics of variant antigen genes in Babesia reveal a history of genomic innovation underlying host-parasite interaction.</title>
        <authorList>
            <person name="Jackson A.P."/>
            <person name="Otto T.D."/>
            <person name="Darby A."/>
            <person name="Ramaprasad A."/>
            <person name="Xia D."/>
            <person name="Echaide I.E."/>
            <person name="Farber M."/>
            <person name="Gahlot S."/>
            <person name="Gamble J."/>
            <person name="Gupta D."/>
            <person name="Gupta Y."/>
            <person name="Jackson L."/>
            <person name="Malandrin L."/>
            <person name="Malas T.B."/>
            <person name="Moussa E."/>
            <person name="Nair M."/>
            <person name="Reid A.J."/>
            <person name="Sanders M."/>
            <person name="Sharma J."/>
            <person name="Tracey A."/>
            <person name="Quail M.A."/>
            <person name="Weir W."/>
            <person name="Wastling J.M."/>
            <person name="Hall N."/>
            <person name="Willadsen P."/>
            <person name="Lingelbach K."/>
            <person name="Shiels B."/>
            <person name="Tait A."/>
            <person name="Berriman M."/>
            <person name="Allred D.R."/>
            <person name="Pain A."/>
        </authorList>
    </citation>
    <scope>NUCLEOTIDE SEQUENCE [LARGE SCALE GENOMIC DNA]</scope>
    <source>
        <strain evidence="4">Bond</strain>
    </source>
</reference>
<feature type="compositionally biased region" description="Low complexity" evidence="1">
    <location>
        <begin position="254"/>
        <end position="267"/>
    </location>
</feature>
<gene>
    <name evidence="3" type="ORF">BBBOND_0400145</name>
</gene>
<dbReference type="Proteomes" id="UP000033188">
    <property type="component" value="Chromosome 4"/>
</dbReference>